<dbReference type="SUPFAM" id="SSF56112">
    <property type="entry name" value="Protein kinase-like (PK-like)"/>
    <property type="match status" value="2"/>
</dbReference>
<evidence type="ECO:0000256" key="4">
    <source>
        <dbReference type="SAM" id="MobiDB-lite"/>
    </source>
</evidence>
<dbReference type="InterPro" id="IPR017441">
    <property type="entry name" value="Protein_kinase_ATP_BS"/>
</dbReference>
<sequence>MSFLFSTPRPNADDPFLTPSSVARKPLAIHTPSLSHSSPSLQQDKARAAAIFAASSPVAIPATAVKGARSSALSHVGGSSSSSTGYPGASTTSTGLMTPQGSLAYTPATPSSPTHPSDVEMKDAFGTPSMSRVLPAQAGRSSSSLSHSEEGIAHQMRGSATKLPSKKGSARPPAAIKTTHLACTSAPLTPPLTPPHQPSLPPAQSFAALSSPLQLAASIPTPPQPTTISGRLLADYPLHPLFAEQYSIQEELGSGGFGFVVRAERNVDGLSVAVKFIERAKIPNHGWVKSRHWGEAPGLSPMIEGYRVVPLEAFVLRSVRHEGVVAYIDLFEDEKYFYLIMEHHGSPWVTPEKAPVTSPAAFTAMTASPQPMTPAASPTLPTTELPLLSPPRPAPMERRASCDLFECIEQHSRFDAETAKYVFRQVVDVVAALGSLGICHRDIKDENIVISADFKVKLIDFGSAVIFNPREPAPFYTRFVGTSSWASSEILRGEAYQPPVSEVWALGVLLSILLVGECPFADAEAAKAGKLSKPKVRLTHDAESLMRGCLEVDIKKRLTIEEVRRHPWLAERRW</sequence>
<reference evidence="6 7" key="1">
    <citation type="submission" date="2016-07" db="EMBL/GenBank/DDBJ databases">
        <title>Pervasive Adenine N6-methylation of Active Genes in Fungi.</title>
        <authorList>
            <consortium name="DOE Joint Genome Institute"/>
            <person name="Mondo S.J."/>
            <person name="Dannebaum R.O."/>
            <person name="Kuo R.C."/>
            <person name="Labutti K."/>
            <person name="Haridas S."/>
            <person name="Kuo A."/>
            <person name="Salamov A."/>
            <person name="Ahrendt S.R."/>
            <person name="Lipzen A."/>
            <person name="Sullivan W."/>
            <person name="Andreopoulos W.B."/>
            <person name="Clum A."/>
            <person name="Lindquist E."/>
            <person name="Daum C."/>
            <person name="Ramamoorthy G.K."/>
            <person name="Gryganskyi A."/>
            <person name="Culley D."/>
            <person name="Magnuson J.K."/>
            <person name="James T.Y."/>
            <person name="O'Malley M.A."/>
            <person name="Stajich J.E."/>
            <person name="Spatafora J.W."/>
            <person name="Visel A."/>
            <person name="Grigoriev I.V."/>
        </authorList>
    </citation>
    <scope>NUCLEOTIDE SEQUENCE [LARGE SCALE GENOMIC DNA]</scope>
    <source>
        <strain evidence="6 7">62-1032</strain>
    </source>
</reference>
<dbReference type="GO" id="GO:0005634">
    <property type="term" value="C:nucleus"/>
    <property type="evidence" value="ECO:0007669"/>
    <property type="project" value="TreeGrafter"/>
</dbReference>
<dbReference type="Gene3D" id="3.30.200.20">
    <property type="entry name" value="Phosphorylase Kinase, domain 1"/>
    <property type="match status" value="1"/>
</dbReference>
<feature type="compositionally biased region" description="Low complexity" evidence="4">
    <location>
        <begin position="106"/>
        <end position="116"/>
    </location>
</feature>
<dbReference type="SMART" id="SM00220">
    <property type="entry name" value="S_TKc"/>
    <property type="match status" value="1"/>
</dbReference>
<dbReference type="EMBL" id="MCGR01000017">
    <property type="protein sequence ID" value="ORY84663.1"/>
    <property type="molecule type" value="Genomic_DNA"/>
</dbReference>
<comment type="caution">
    <text evidence="6">The sequence shown here is derived from an EMBL/GenBank/DDBJ whole genome shotgun (WGS) entry which is preliminary data.</text>
</comment>
<organism evidence="6 7">
    <name type="scientific">Leucosporidium creatinivorum</name>
    <dbReference type="NCBI Taxonomy" id="106004"/>
    <lineage>
        <taxon>Eukaryota</taxon>
        <taxon>Fungi</taxon>
        <taxon>Dikarya</taxon>
        <taxon>Basidiomycota</taxon>
        <taxon>Pucciniomycotina</taxon>
        <taxon>Microbotryomycetes</taxon>
        <taxon>Leucosporidiales</taxon>
        <taxon>Leucosporidium</taxon>
    </lineage>
</organism>
<evidence type="ECO:0000256" key="2">
    <source>
        <dbReference type="ARBA" id="ARBA00022840"/>
    </source>
</evidence>
<dbReference type="GO" id="GO:0005524">
    <property type="term" value="F:ATP binding"/>
    <property type="evidence" value="ECO:0007669"/>
    <property type="project" value="UniProtKB-UniRule"/>
</dbReference>
<feature type="region of interest" description="Disordered" evidence="4">
    <location>
        <begin position="73"/>
        <end position="204"/>
    </location>
</feature>
<feature type="domain" description="Protein kinase" evidence="5">
    <location>
        <begin position="246"/>
        <end position="569"/>
    </location>
</feature>
<keyword evidence="7" id="KW-1185">Reference proteome</keyword>
<keyword evidence="6" id="KW-0418">Kinase</keyword>
<dbReference type="STRING" id="106004.A0A1Y2FL17"/>
<protein>
    <submittedName>
        <fullName evidence="6">Kinase-like domain-containing protein</fullName>
    </submittedName>
</protein>
<dbReference type="Gene3D" id="1.10.510.10">
    <property type="entry name" value="Transferase(Phosphotransferase) domain 1"/>
    <property type="match status" value="1"/>
</dbReference>
<name>A0A1Y2FL17_9BASI</name>
<dbReference type="InterPro" id="IPR000719">
    <property type="entry name" value="Prot_kinase_dom"/>
</dbReference>
<feature type="binding site" evidence="3">
    <location>
        <position position="275"/>
    </location>
    <ligand>
        <name>ATP</name>
        <dbReference type="ChEBI" id="CHEBI:30616"/>
    </ligand>
</feature>
<dbReference type="OrthoDB" id="10252171at2759"/>
<feature type="compositionally biased region" description="Pro residues" evidence="4">
    <location>
        <begin position="188"/>
        <end position="201"/>
    </location>
</feature>
<evidence type="ECO:0000313" key="7">
    <source>
        <dbReference type="Proteomes" id="UP000193467"/>
    </source>
</evidence>
<keyword evidence="2 3" id="KW-0067">ATP-binding</keyword>
<evidence type="ECO:0000313" key="6">
    <source>
        <dbReference type="EMBL" id="ORY84663.1"/>
    </source>
</evidence>
<dbReference type="PROSITE" id="PS00107">
    <property type="entry name" value="PROTEIN_KINASE_ATP"/>
    <property type="match status" value="1"/>
</dbReference>
<accession>A0A1Y2FL17</accession>
<feature type="compositionally biased region" description="Low complexity" evidence="4">
    <location>
        <begin position="73"/>
        <end position="95"/>
    </location>
</feature>
<dbReference type="GO" id="GO:0045719">
    <property type="term" value="P:negative regulation of glycogen biosynthetic process"/>
    <property type="evidence" value="ECO:0007669"/>
    <property type="project" value="TreeGrafter"/>
</dbReference>
<dbReference type="Proteomes" id="UP000193467">
    <property type="component" value="Unassembled WGS sequence"/>
</dbReference>
<dbReference type="InParanoid" id="A0A1Y2FL17"/>
<dbReference type="PROSITE" id="PS00108">
    <property type="entry name" value="PROTEIN_KINASE_ST"/>
    <property type="match status" value="1"/>
</dbReference>
<dbReference type="GO" id="GO:0005829">
    <property type="term" value="C:cytosol"/>
    <property type="evidence" value="ECO:0007669"/>
    <property type="project" value="TreeGrafter"/>
</dbReference>
<evidence type="ECO:0000256" key="3">
    <source>
        <dbReference type="PROSITE-ProRule" id="PRU10141"/>
    </source>
</evidence>
<dbReference type="GO" id="GO:0035556">
    <property type="term" value="P:intracellular signal transduction"/>
    <property type="evidence" value="ECO:0007669"/>
    <property type="project" value="TreeGrafter"/>
</dbReference>
<dbReference type="Pfam" id="PF00069">
    <property type="entry name" value="Pkinase"/>
    <property type="match status" value="2"/>
</dbReference>
<dbReference type="AlphaFoldDB" id="A0A1Y2FL17"/>
<evidence type="ECO:0000256" key="1">
    <source>
        <dbReference type="ARBA" id="ARBA00022741"/>
    </source>
</evidence>
<gene>
    <name evidence="6" type="ORF">BCR35DRAFT_57828</name>
</gene>
<keyword evidence="1 3" id="KW-0547">Nucleotide-binding</keyword>
<proteinExistence type="predicted"/>
<dbReference type="InterPro" id="IPR008271">
    <property type="entry name" value="Ser/Thr_kinase_AS"/>
</dbReference>
<dbReference type="PANTHER" id="PTHR24346:SF72">
    <property type="entry name" value="CAMK PROTEIN KINASE"/>
    <property type="match status" value="1"/>
</dbReference>
<dbReference type="PANTHER" id="PTHR24346">
    <property type="entry name" value="MAP/MICROTUBULE AFFINITY-REGULATING KINASE"/>
    <property type="match status" value="1"/>
</dbReference>
<evidence type="ECO:0000259" key="5">
    <source>
        <dbReference type="PROSITE" id="PS50011"/>
    </source>
</evidence>
<dbReference type="GO" id="GO:0004674">
    <property type="term" value="F:protein serine/threonine kinase activity"/>
    <property type="evidence" value="ECO:0007669"/>
    <property type="project" value="TreeGrafter"/>
</dbReference>
<dbReference type="InterPro" id="IPR011009">
    <property type="entry name" value="Kinase-like_dom_sf"/>
</dbReference>
<dbReference type="PROSITE" id="PS50011">
    <property type="entry name" value="PROTEIN_KINASE_DOM"/>
    <property type="match status" value="1"/>
</dbReference>
<keyword evidence="6" id="KW-0808">Transferase</keyword>